<dbReference type="Proteomes" id="UP000035642">
    <property type="component" value="Unassembled WGS sequence"/>
</dbReference>
<evidence type="ECO:0000313" key="2">
    <source>
        <dbReference type="WBParaSite" id="ACAC_0000350401-mRNA-1"/>
    </source>
</evidence>
<sequence>MPPKATRKMLHQLAAELPQNSVITDTANKKQYCIGKQFASGGFGRIYTCNEIGSKKELAIKVEPFGNGPLFTEVNVFVRILKQDQIEEFLRRKKLNRVGVPQLISCGIHHHGGEKLRFLVMPMYAISLENIREKSPKLAAFDVWKIARCMLESLDCITCSPVDRRVTRAGASKSSIFPYRVQE</sequence>
<dbReference type="Gene3D" id="1.10.510.10">
    <property type="entry name" value="Transferase(Phosphotransferase) domain 1"/>
    <property type="match status" value="1"/>
</dbReference>
<proteinExistence type="predicted"/>
<dbReference type="WBParaSite" id="ACAC_0000350401-mRNA-1">
    <property type="protein sequence ID" value="ACAC_0000350401-mRNA-1"/>
    <property type="gene ID" value="ACAC_0000350401"/>
</dbReference>
<reference evidence="1" key="1">
    <citation type="submission" date="2012-09" db="EMBL/GenBank/DDBJ databases">
        <authorList>
            <person name="Martin A.A."/>
        </authorList>
    </citation>
    <scope>NUCLEOTIDE SEQUENCE</scope>
</reference>
<dbReference type="STRING" id="6313.A0A158P816"/>
<evidence type="ECO:0000313" key="1">
    <source>
        <dbReference type="Proteomes" id="UP000035642"/>
    </source>
</evidence>
<organism evidence="1 2">
    <name type="scientific">Angiostrongylus cantonensis</name>
    <name type="common">Rat lungworm</name>
    <dbReference type="NCBI Taxonomy" id="6313"/>
    <lineage>
        <taxon>Eukaryota</taxon>
        <taxon>Metazoa</taxon>
        <taxon>Ecdysozoa</taxon>
        <taxon>Nematoda</taxon>
        <taxon>Chromadorea</taxon>
        <taxon>Rhabditida</taxon>
        <taxon>Rhabditina</taxon>
        <taxon>Rhabditomorpha</taxon>
        <taxon>Strongyloidea</taxon>
        <taxon>Metastrongylidae</taxon>
        <taxon>Angiostrongylus</taxon>
    </lineage>
</organism>
<dbReference type="SUPFAM" id="SSF56112">
    <property type="entry name" value="Protein kinase-like (PK-like)"/>
    <property type="match status" value="1"/>
</dbReference>
<dbReference type="InterPro" id="IPR011009">
    <property type="entry name" value="Kinase-like_dom_sf"/>
</dbReference>
<dbReference type="AlphaFoldDB" id="A0A158P816"/>
<keyword evidence="1" id="KW-1185">Reference proteome</keyword>
<name>A0A158P816_ANGCA</name>
<protein>
    <submittedName>
        <fullName evidence="2">Protein kinase domain-containing protein</fullName>
    </submittedName>
</protein>
<accession>A0A158P816</accession>
<reference evidence="2" key="2">
    <citation type="submission" date="2016-04" db="UniProtKB">
        <authorList>
            <consortium name="WormBaseParasite"/>
        </authorList>
    </citation>
    <scope>IDENTIFICATION</scope>
</reference>